<feature type="DNA-binding region" description="OmpR/PhoB-type" evidence="4">
    <location>
        <begin position="174"/>
        <end position="278"/>
    </location>
</feature>
<dbReference type="InterPro" id="IPR001867">
    <property type="entry name" value="OmpR/PhoB-type_DNA-bd"/>
</dbReference>
<proteinExistence type="predicted"/>
<reference evidence="6 7" key="1">
    <citation type="submission" date="2017-05" db="EMBL/GenBank/DDBJ databases">
        <title>Vagococcus spp. assemblies.</title>
        <authorList>
            <person name="Gulvik C.A."/>
        </authorList>
    </citation>
    <scope>NUCLEOTIDE SEQUENCE [LARGE SCALE GENOMIC DNA]</scope>
    <source>
        <strain evidence="6 7">SS1714</strain>
    </source>
</reference>
<dbReference type="InterPro" id="IPR016032">
    <property type="entry name" value="Sig_transdc_resp-reg_C-effctor"/>
</dbReference>
<evidence type="ECO:0000256" key="4">
    <source>
        <dbReference type="PROSITE-ProRule" id="PRU01091"/>
    </source>
</evidence>
<dbReference type="CDD" id="cd00383">
    <property type="entry name" value="trans_reg_C"/>
    <property type="match status" value="1"/>
</dbReference>
<keyword evidence="3" id="KW-0804">Transcription</keyword>
<evidence type="ECO:0000313" key="7">
    <source>
        <dbReference type="Proteomes" id="UP000288028"/>
    </source>
</evidence>
<feature type="domain" description="OmpR/PhoB-type" evidence="5">
    <location>
        <begin position="174"/>
        <end position="278"/>
    </location>
</feature>
<sequence length="281" mass="32303">MQMNGMKIKGQLLVVNQEGLDDNSEKFVKTFDSSLLDVKFVNNRFFSETKISEKLKAVKGIILVVDVEKETTIETCATILNIRMLTNAPIWLKTSVAYTSIEREVFLNIGIDGFFYEGHSMKEIELTVLNLLKRMDSLKGTEDISSNKTASFSPMSAKSNIKKDRYNRNVHHYSNEKEVKEKVISISLDGETQTMIFDKTNVPLSNKQYQLAELFLENKNEIVGYETIYTTIWSGDYDIDKKNMVGSIVAQLRNKLERYQVQTKFIYNVPNKGYRFVVHEA</sequence>
<keyword evidence="1" id="KW-0805">Transcription regulation</keyword>
<evidence type="ECO:0000256" key="1">
    <source>
        <dbReference type="ARBA" id="ARBA00023015"/>
    </source>
</evidence>
<dbReference type="Proteomes" id="UP000288028">
    <property type="component" value="Unassembled WGS sequence"/>
</dbReference>
<dbReference type="GO" id="GO:0000160">
    <property type="term" value="P:phosphorelay signal transduction system"/>
    <property type="evidence" value="ECO:0007669"/>
    <property type="project" value="InterPro"/>
</dbReference>
<dbReference type="SMART" id="SM00862">
    <property type="entry name" value="Trans_reg_C"/>
    <property type="match status" value="1"/>
</dbReference>
<dbReference type="GO" id="GO:0003677">
    <property type="term" value="F:DNA binding"/>
    <property type="evidence" value="ECO:0007669"/>
    <property type="project" value="UniProtKB-UniRule"/>
</dbReference>
<keyword evidence="7" id="KW-1185">Reference proteome</keyword>
<keyword evidence="2 4" id="KW-0238">DNA-binding</keyword>
<dbReference type="EMBL" id="NGKB01000014">
    <property type="protein sequence ID" value="RSU11339.1"/>
    <property type="molecule type" value="Genomic_DNA"/>
</dbReference>
<dbReference type="GO" id="GO:0006355">
    <property type="term" value="P:regulation of DNA-templated transcription"/>
    <property type="evidence" value="ECO:0007669"/>
    <property type="project" value="InterPro"/>
</dbReference>
<evidence type="ECO:0000259" key="5">
    <source>
        <dbReference type="PROSITE" id="PS51755"/>
    </source>
</evidence>
<organism evidence="6 7">
    <name type="scientific">Vagococcus carniphilus</name>
    <dbReference type="NCBI Taxonomy" id="218144"/>
    <lineage>
        <taxon>Bacteria</taxon>
        <taxon>Bacillati</taxon>
        <taxon>Bacillota</taxon>
        <taxon>Bacilli</taxon>
        <taxon>Lactobacillales</taxon>
        <taxon>Enterococcaceae</taxon>
        <taxon>Vagococcus</taxon>
    </lineage>
</organism>
<dbReference type="InterPro" id="IPR036388">
    <property type="entry name" value="WH-like_DNA-bd_sf"/>
</dbReference>
<evidence type="ECO:0000256" key="3">
    <source>
        <dbReference type="ARBA" id="ARBA00023163"/>
    </source>
</evidence>
<dbReference type="Pfam" id="PF00486">
    <property type="entry name" value="Trans_reg_C"/>
    <property type="match status" value="1"/>
</dbReference>
<accession>A0A430ATE3</accession>
<gene>
    <name evidence="6" type="ORF">CBF28_12215</name>
</gene>
<dbReference type="Gene3D" id="1.10.10.10">
    <property type="entry name" value="Winged helix-like DNA-binding domain superfamily/Winged helix DNA-binding domain"/>
    <property type="match status" value="1"/>
</dbReference>
<dbReference type="OrthoDB" id="2182291at2"/>
<dbReference type="AlphaFoldDB" id="A0A430ATE3"/>
<protein>
    <recommendedName>
        <fullName evidence="5">OmpR/PhoB-type domain-containing protein</fullName>
    </recommendedName>
</protein>
<dbReference type="PROSITE" id="PS51755">
    <property type="entry name" value="OMPR_PHOB"/>
    <property type="match status" value="1"/>
</dbReference>
<comment type="caution">
    <text evidence="6">The sequence shown here is derived from an EMBL/GenBank/DDBJ whole genome shotgun (WGS) entry which is preliminary data.</text>
</comment>
<dbReference type="SUPFAM" id="SSF46894">
    <property type="entry name" value="C-terminal effector domain of the bipartite response regulators"/>
    <property type="match status" value="1"/>
</dbReference>
<evidence type="ECO:0000313" key="6">
    <source>
        <dbReference type="EMBL" id="RSU11339.1"/>
    </source>
</evidence>
<evidence type="ECO:0000256" key="2">
    <source>
        <dbReference type="ARBA" id="ARBA00023125"/>
    </source>
</evidence>
<name>A0A430ATE3_9ENTE</name>